<sequence length="192" mass="20690">MGRILFGIILGFILAPLLVLAWFHWGHPPVAVADPPLPFERQIVHVPLNLRIDRDKPSAPSIEVNEANLNAGAEIYRDQCSACHGFYGKPSKFAGHMYPSAPQLWQKHKNGPVVGVSDDPPGETFWKVANGIRLTGMPAFNEILSPTEIWQVSLLLANADKPLPPGALAIVRGDQPPAAPPAAAPSNAPPKQ</sequence>
<dbReference type="PROSITE" id="PS51007">
    <property type="entry name" value="CYTC"/>
    <property type="match status" value="1"/>
</dbReference>
<accession>A0A2N9LMP8</accession>
<dbReference type="InterPro" id="IPR036909">
    <property type="entry name" value="Cyt_c-like_dom_sf"/>
</dbReference>
<dbReference type="EMBL" id="OKRB01000103">
    <property type="protein sequence ID" value="SPE24502.1"/>
    <property type="molecule type" value="Genomic_DNA"/>
</dbReference>
<proteinExistence type="predicted"/>
<evidence type="ECO:0000313" key="7">
    <source>
        <dbReference type="EMBL" id="SPE24502.1"/>
    </source>
</evidence>
<evidence type="ECO:0000256" key="1">
    <source>
        <dbReference type="ARBA" id="ARBA00022617"/>
    </source>
</evidence>
<dbReference type="GO" id="GO:0046872">
    <property type="term" value="F:metal ion binding"/>
    <property type="evidence" value="ECO:0007669"/>
    <property type="project" value="UniProtKB-KW"/>
</dbReference>
<dbReference type="Pfam" id="PF13442">
    <property type="entry name" value="Cytochrome_CBB3"/>
    <property type="match status" value="1"/>
</dbReference>
<evidence type="ECO:0000256" key="4">
    <source>
        <dbReference type="PROSITE-ProRule" id="PRU00433"/>
    </source>
</evidence>
<name>A0A2N9LMP8_9BACT</name>
<keyword evidence="2 4" id="KW-0479">Metal-binding</keyword>
<evidence type="ECO:0000256" key="5">
    <source>
        <dbReference type="SAM" id="MobiDB-lite"/>
    </source>
</evidence>
<feature type="domain" description="Cytochrome c" evidence="6">
    <location>
        <begin position="67"/>
        <end position="160"/>
    </location>
</feature>
<gene>
    <name evidence="7" type="ORF">SBA5_450100</name>
</gene>
<dbReference type="AlphaFoldDB" id="A0A2N9LMP8"/>
<keyword evidence="3 4" id="KW-0408">Iron</keyword>
<dbReference type="GO" id="GO:0020037">
    <property type="term" value="F:heme binding"/>
    <property type="evidence" value="ECO:0007669"/>
    <property type="project" value="InterPro"/>
</dbReference>
<dbReference type="InterPro" id="IPR009056">
    <property type="entry name" value="Cyt_c-like_dom"/>
</dbReference>
<keyword evidence="1 4" id="KW-0349">Heme</keyword>
<evidence type="ECO:0000256" key="2">
    <source>
        <dbReference type="ARBA" id="ARBA00022723"/>
    </source>
</evidence>
<dbReference type="Gene3D" id="1.10.760.10">
    <property type="entry name" value="Cytochrome c-like domain"/>
    <property type="match status" value="1"/>
</dbReference>
<feature type="region of interest" description="Disordered" evidence="5">
    <location>
        <begin position="167"/>
        <end position="192"/>
    </location>
</feature>
<feature type="compositionally biased region" description="Pro residues" evidence="5">
    <location>
        <begin position="177"/>
        <end position="192"/>
    </location>
</feature>
<evidence type="ECO:0000256" key="3">
    <source>
        <dbReference type="ARBA" id="ARBA00023004"/>
    </source>
</evidence>
<reference evidence="8" key="1">
    <citation type="submission" date="2018-02" db="EMBL/GenBank/DDBJ databases">
        <authorList>
            <person name="Hausmann B."/>
        </authorList>
    </citation>
    <scope>NUCLEOTIDE SEQUENCE [LARGE SCALE GENOMIC DNA]</scope>
    <source>
        <strain evidence="8">Peat soil MAG SbA5</strain>
    </source>
</reference>
<organism evidence="7 8">
    <name type="scientific">Candidatus Sulfuritelmatomonas gaucii</name>
    <dbReference type="NCBI Taxonomy" id="2043161"/>
    <lineage>
        <taxon>Bacteria</taxon>
        <taxon>Pseudomonadati</taxon>
        <taxon>Acidobacteriota</taxon>
        <taxon>Terriglobia</taxon>
        <taxon>Terriglobales</taxon>
        <taxon>Acidobacteriaceae</taxon>
        <taxon>Candidatus Sulfuritelmatomonas</taxon>
    </lineage>
</organism>
<dbReference type="Proteomes" id="UP000239735">
    <property type="component" value="Unassembled WGS sequence"/>
</dbReference>
<dbReference type="GO" id="GO:0009055">
    <property type="term" value="F:electron transfer activity"/>
    <property type="evidence" value="ECO:0007669"/>
    <property type="project" value="InterPro"/>
</dbReference>
<dbReference type="SUPFAM" id="SSF46626">
    <property type="entry name" value="Cytochrome c"/>
    <property type="match status" value="1"/>
</dbReference>
<protein>
    <recommendedName>
        <fullName evidence="6">Cytochrome c domain-containing protein</fullName>
    </recommendedName>
</protein>
<evidence type="ECO:0000313" key="8">
    <source>
        <dbReference type="Proteomes" id="UP000239735"/>
    </source>
</evidence>
<evidence type="ECO:0000259" key="6">
    <source>
        <dbReference type="PROSITE" id="PS51007"/>
    </source>
</evidence>
<dbReference type="OrthoDB" id="9808312at2"/>